<dbReference type="InterPro" id="IPR020610">
    <property type="entry name" value="Thiolase_AS"/>
</dbReference>
<name>A0ABX1J9F6_9PSEU</name>
<keyword evidence="2 4" id="KW-0808">Transferase</keyword>
<keyword evidence="8" id="KW-1185">Reference proteome</keyword>
<dbReference type="InterPro" id="IPR020617">
    <property type="entry name" value="Thiolase_C"/>
</dbReference>
<evidence type="ECO:0000256" key="2">
    <source>
        <dbReference type="ARBA" id="ARBA00022679"/>
    </source>
</evidence>
<keyword evidence="3 4" id="KW-0012">Acyltransferase</keyword>
<evidence type="ECO:0000313" key="7">
    <source>
        <dbReference type="EMBL" id="NKQ56179.1"/>
    </source>
</evidence>
<dbReference type="NCBIfam" id="TIGR01930">
    <property type="entry name" value="AcCoA-C-Actrans"/>
    <property type="match status" value="1"/>
</dbReference>
<feature type="domain" description="Thiolase N-terminal" evidence="5">
    <location>
        <begin position="5"/>
        <end position="274"/>
    </location>
</feature>
<protein>
    <submittedName>
        <fullName evidence="7">Acetyl-CoA C-acetyltransferase</fullName>
        <ecNumber evidence="7">2.3.1.9</ecNumber>
    </submittedName>
</protein>
<dbReference type="InterPro" id="IPR020616">
    <property type="entry name" value="Thiolase_N"/>
</dbReference>
<sequence length="406" mass="42266">MRDAVIVAAHRSPIGRAGKGSLATLRPDDLAAQIVRAALAGLPGLEPPEIDDLVLGCAQPAGESGFNIARVVAVLLGHDHLPGTTVNRYCASSLQAARMAFHSVAVGEAEIVVAGGVETASRFDRGTANGWPDTQNPVFAEAGRRSAATAAGGAEGWTDPREKGWLPDLYLAMGLTAENVARVADVSRADMDHFAARSQQRAVASIDDGFWARDITPVVLADGTEICADDGPRRGVTFESLSTLKPVFREDGRVTAGNCCPLNDGAAALVITSADKARDMGWPPLARIVSSAVSGLSPEIMGLGPVEATRRALSRAGMTLDDVDLVEMNEAFAAQVLAAQRELGLDMDRLNTHGGAIALGHPFGMTGARLIRTLITALRADDGQVGVATMCIGGGMGMAMVVERLS</sequence>
<gene>
    <name evidence="7" type="ORF">HFP15_25190</name>
</gene>
<dbReference type="GO" id="GO:0003985">
    <property type="term" value="F:acetyl-CoA C-acetyltransferase activity"/>
    <property type="evidence" value="ECO:0007669"/>
    <property type="project" value="UniProtKB-EC"/>
</dbReference>
<organism evidence="7 8">
    <name type="scientific">Amycolatopsis acididurans</name>
    <dbReference type="NCBI Taxonomy" id="2724524"/>
    <lineage>
        <taxon>Bacteria</taxon>
        <taxon>Bacillati</taxon>
        <taxon>Actinomycetota</taxon>
        <taxon>Actinomycetes</taxon>
        <taxon>Pseudonocardiales</taxon>
        <taxon>Pseudonocardiaceae</taxon>
        <taxon>Amycolatopsis</taxon>
    </lineage>
</organism>
<dbReference type="Pfam" id="PF00108">
    <property type="entry name" value="Thiolase_N"/>
    <property type="match status" value="1"/>
</dbReference>
<dbReference type="InterPro" id="IPR002155">
    <property type="entry name" value="Thiolase"/>
</dbReference>
<dbReference type="EMBL" id="JAAXLS010000020">
    <property type="protein sequence ID" value="NKQ56179.1"/>
    <property type="molecule type" value="Genomic_DNA"/>
</dbReference>
<dbReference type="InterPro" id="IPR020613">
    <property type="entry name" value="Thiolase_CS"/>
</dbReference>
<evidence type="ECO:0000259" key="6">
    <source>
        <dbReference type="Pfam" id="PF02803"/>
    </source>
</evidence>
<evidence type="ECO:0000256" key="1">
    <source>
        <dbReference type="ARBA" id="ARBA00010982"/>
    </source>
</evidence>
<dbReference type="InterPro" id="IPR016039">
    <property type="entry name" value="Thiolase-like"/>
</dbReference>
<dbReference type="PROSITE" id="PS00737">
    <property type="entry name" value="THIOLASE_2"/>
    <property type="match status" value="1"/>
</dbReference>
<dbReference type="PIRSF" id="PIRSF000429">
    <property type="entry name" value="Ac-CoA_Ac_transf"/>
    <property type="match status" value="1"/>
</dbReference>
<comment type="caution">
    <text evidence="7">The sequence shown here is derived from an EMBL/GenBank/DDBJ whole genome shotgun (WGS) entry which is preliminary data.</text>
</comment>
<evidence type="ECO:0000313" key="8">
    <source>
        <dbReference type="Proteomes" id="UP000715441"/>
    </source>
</evidence>
<dbReference type="Gene3D" id="3.40.47.10">
    <property type="match status" value="1"/>
</dbReference>
<reference evidence="7 8" key="1">
    <citation type="submission" date="2020-04" db="EMBL/GenBank/DDBJ databases">
        <title>Novel species.</title>
        <authorList>
            <person name="Teo W.F.A."/>
            <person name="Lipun K."/>
            <person name="Srisuk N."/>
            <person name="Duangmal K."/>
        </authorList>
    </citation>
    <scope>NUCLEOTIDE SEQUENCE [LARGE SCALE GENOMIC DNA]</scope>
    <source>
        <strain evidence="7 8">K13G38</strain>
    </source>
</reference>
<dbReference type="EC" id="2.3.1.9" evidence="7"/>
<dbReference type="PANTHER" id="PTHR18919">
    <property type="entry name" value="ACETYL-COA C-ACYLTRANSFERASE"/>
    <property type="match status" value="1"/>
</dbReference>
<dbReference type="SUPFAM" id="SSF53901">
    <property type="entry name" value="Thiolase-like"/>
    <property type="match status" value="2"/>
</dbReference>
<dbReference type="Proteomes" id="UP000715441">
    <property type="component" value="Unassembled WGS sequence"/>
</dbReference>
<dbReference type="NCBIfam" id="NF005890">
    <property type="entry name" value="PRK07851.1"/>
    <property type="match status" value="1"/>
</dbReference>
<dbReference type="CDD" id="cd00751">
    <property type="entry name" value="thiolase"/>
    <property type="match status" value="1"/>
</dbReference>
<proteinExistence type="inferred from homology"/>
<dbReference type="Pfam" id="PF02803">
    <property type="entry name" value="Thiolase_C"/>
    <property type="match status" value="1"/>
</dbReference>
<evidence type="ECO:0000256" key="3">
    <source>
        <dbReference type="ARBA" id="ARBA00023315"/>
    </source>
</evidence>
<accession>A0ABX1J9F6</accession>
<comment type="similarity">
    <text evidence="1 4">Belongs to the thiolase-like superfamily. Thiolase family.</text>
</comment>
<dbReference type="PROSITE" id="PS00099">
    <property type="entry name" value="THIOLASE_3"/>
    <property type="match status" value="1"/>
</dbReference>
<evidence type="ECO:0000259" key="5">
    <source>
        <dbReference type="Pfam" id="PF00108"/>
    </source>
</evidence>
<dbReference type="PANTHER" id="PTHR18919:SF134">
    <property type="entry name" value="BETA-KETOACYL COA THIOLASE FADA3-RELATED"/>
    <property type="match status" value="1"/>
</dbReference>
<evidence type="ECO:0000256" key="4">
    <source>
        <dbReference type="RuleBase" id="RU003557"/>
    </source>
</evidence>
<dbReference type="RefSeq" id="WP_168519214.1">
    <property type="nucleotide sequence ID" value="NZ_JAAXLS010000020.1"/>
</dbReference>
<feature type="domain" description="Thiolase C-terminal" evidence="6">
    <location>
        <begin position="283"/>
        <end position="404"/>
    </location>
</feature>